<gene>
    <name evidence="10" type="primary">cydD</name>
    <name evidence="10" type="ORF">FSW04_21210</name>
</gene>
<comment type="subcellular location">
    <subcellularLocation>
        <location evidence="1">Cell membrane</location>
        <topology evidence="1">Multi-pass membrane protein</topology>
    </subcellularLocation>
</comment>
<dbReference type="InterPro" id="IPR027417">
    <property type="entry name" value="P-loop_NTPase"/>
</dbReference>
<feature type="domain" description="ABC transmembrane type-1" evidence="9">
    <location>
        <begin position="21"/>
        <end position="302"/>
    </location>
</feature>
<dbReference type="Gene3D" id="3.40.50.300">
    <property type="entry name" value="P-loop containing nucleotide triphosphate hydrolases"/>
    <property type="match status" value="1"/>
</dbReference>
<dbReference type="PANTHER" id="PTHR24221:SF590">
    <property type="entry name" value="COMPONENT LINKED WITH THE ASSEMBLY OF CYTOCHROME' TRANSPORT TRANSMEMBRANE ATP-BINDING PROTEIN ABC TRANSPORTER CYDD-RELATED"/>
    <property type="match status" value="1"/>
</dbReference>
<evidence type="ECO:0000259" key="8">
    <source>
        <dbReference type="PROSITE" id="PS50893"/>
    </source>
</evidence>
<dbReference type="InterPro" id="IPR039421">
    <property type="entry name" value="Type_1_exporter"/>
</dbReference>
<dbReference type="InterPro" id="IPR017871">
    <property type="entry name" value="ABC_transporter-like_CS"/>
</dbReference>
<feature type="transmembrane region" description="Helical" evidence="7">
    <location>
        <begin position="239"/>
        <end position="258"/>
    </location>
</feature>
<dbReference type="PROSITE" id="PS50893">
    <property type="entry name" value="ABC_TRANSPORTER_2"/>
    <property type="match status" value="1"/>
</dbReference>
<keyword evidence="11" id="KW-1185">Reference proteome</keyword>
<dbReference type="RefSeq" id="WP_146922200.1">
    <property type="nucleotide sequence ID" value="NZ_CP042430.1"/>
</dbReference>
<dbReference type="OrthoDB" id="9806127at2"/>
<evidence type="ECO:0000259" key="9">
    <source>
        <dbReference type="PROSITE" id="PS50929"/>
    </source>
</evidence>
<dbReference type="PROSITE" id="PS00211">
    <property type="entry name" value="ABC_TRANSPORTER_1"/>
    <property type="match status" value="1"/>
</dbReference>
<dbReference type="AlphaFoldDB" id="A0A5B8U9W9"/>
<evidence type="ECO:0000256" key="1">
    <source>
        <dbReference type="ARBA" id="ARBA00004651"/>
    </source>
</evidence>
<dbReference type="GO" id="GO:0005524">
    <property type="term" value="F:ATP binding"/>
    <property type="evidence" value="ECO:0007669"/>
    <property type="project" value="UniProtKB-KW"/>
</dbReference>
<dbReference type="InterPro" id="IPR014216">
    <property type="entry name" value="ABC_transptr_CydD"/>
</dbReference>
<evidence type="ECO:0000256" key="6">
    <source>
        <dbReference type="ARBA" id="ARBA00023136"/>
    </source>
</evidence>
<dbReference type="SUPFAM" id="SSF52540">
    <property type="entry name" value="P-loop containing nucleoside triphosphate hydrolases"/>
    <property type="match status" value="1"/>
</dbReference>
<dbReference type="PANTHER" id="PTHR24221">
    <property type="entry name" value="ATP-BINDING CASSETTE SUB-FAMILY B"/>
    <property type="match status" value="1"/>
</dbReference>
<evidence type="ECO:0000313" key="11">
    <source>
        <dbReference type="Proteomes" id="UP000321805"/>
    </source>
</evidence>
<dbReference type="NCBIfam" id="TIGR02857">
    <property type="entry name" value="CydD"/>
    <property type="match status" value="1"/>
</dbReference>
<dbReference type="GO" id="GO:0005886">
    <property type="term" value="C:plasma membrane"/>
    <property type="evidence" value="ECO:0007669"/>
    <property type="project" value="UniProtKB-SubCell"/>
</dbReference>
<keyword evidence="3" id="KW-0547">Nucleotide-binding</keyword>
<dbReference type="PROSITE" id="PS50929">
    <property type="entry name" value="ABC_TM1F"/>
    <property type="match status" value="1"/>
</dbReference>
<keyword evidence="5 7" id="KW-1133">Transmembrane helix</keyword>
<dbReference type="Pfam" id="PF00005">
    <property type="entry name" value="ABC_tran"/>
    <property type="match status" value="1"/>
</dbReference>
<organism evidence="10 11">
    <name type="scientific">Baekduia soli</name>
    <dbReference type="NCBI Taxonomy" id="496014"/>
    <lineage>
        <taxon>Bacteria</taxon>
        <taxon>Bacillati</taxon>
        <taxon>Actinomycetota</taxon>
        <taxon>Thermoleophilia</taxon>
        <taxon>Solirubrobacterales</taxon>
        <taxon>Baekduiaceae</taxon>
        <taxon>Baekduia</taxon>
    </lineage>
</organism>
<dbReference type="InterPro" id="IPR003439">
    <property type="entry name" value="ABC_transporter-like_ATP-bd"/>
</dbReference>
<dbReference type="InterPro" id="IPR011527">
    <property type="entry name" value="ABC1_TM_dom"/>
</dbReference>
<evidence type="ECO:0000313" key="10">
    <source>
        <dbReference type="EMBL" id="QEC49835.1"/>
    </source>
</evidence>
<dbReference type="KEGG" id="bsol:FSW04_21210"/>
<feature type="transmembrane region" description="Helical" evidence="7">
    <location>
        <begin position="158"/>
        <end position="180"/>
    </location>
</feature>
<reference evidence="10 11" key="1">
    <citation type="journal article" date="2018" name="J. Microbiol.">
        <title>Baekduia soli gen. nov., sp. nov., a novel bacterium isolated from the soil of Baekdu Mountain and proposal of a novel family name, Baekduiaceae fam. nov.</title>
        <authorList>
            <person name="An D.S."/>
            <person name="Siddiqi M.Z."/>
            <person name="Kim K.H."/>
            <person name="Yu H.S."/>
            <person name="Im W.T."/>
        </authorList>
    </citation>
    <scope>NUCLEOTIDE SEQUENCE [LARGE SCALE GENOMIC DNA]</scope>
    <source>
        <strain evidence="10 11">BR7-21</strain>
    </source>
</reference>
<dbReference type="GO" id="GO:0016887">
    <property type="term" value="F:ATP hydrolysis activity"/>
    <property type="evidence" value="ECO:0007669"/>
    <property type="project" value="InterPro"/>
</dbReference>
<feature type="transmembrane region" description="Helical" evidence="7">
    <location>
        <begin position="134"/>
        <end position="152"/>
    </location>
</feature>
<dbReference type="SMART" id="SM00382">
    <property type="entry name" value="AAA"/>
    <property type="match status" value="1"/>
</dbReference>
<evidence type="ECO:0000256" key="5">
    <source>
        <dbReference type="ARBA" id="ARBA00022989"/>
    </source>
</evidence>
<dbReference type="InterPro" id="IPR003593">
    <property type="entry name" value="AAA+_ATPase"/>
</dbReference>
<evidence type="ECO:0000256" key="3">
    <source>
        <dbReference type="ARBA" id="ARBA00022741"/>
    </source>
</evidence>
<feature type="transmembrane region" description="Helical" evidence="7">
    <location>
        <begin position="56"/>
        <end position="73"/>
    </location>
</feature>
<dbReference type="EMBL" id="CP042430">
    <property type="protein sequence ID" value="QEC49835.1"/>
    <property type="molecule type" value="Genomic_DNA"/>
</dbReference>
<feature type="domain" description="ABC transporter" evidence="8">
    <location>
        <begin position="337"/>
        <end position="564"/>
    </location>
</feature>
<feature type="transmembrane region" description="Helical" evidence="7">
    <location>
        <begin position="21"/>
        <end position="44"/>
    </location>
</feature>
<dbReference type="InterPro" id="IPR036640">
    <property type="entry name" value="ABC1_TM_sf"/>
</dbReference>
<keyword evidence="6 7" id="KW-0472">Membrane</keyword>
<accession>A0A5B8U9W9</accession>
<dbReference type="GO" id="GO:0140359">
    <property type="term" value="F:ABC-type transporter activity"/>
    <property type="evidence" value="ECO:0007669"/>
    <property type="project" value="InterPro"/>
</dbReference>
<dbReference type="Gene3D" id="1.20.1560.10">
    <property type="entry name" value="ABC transporter type 1, transmembrane domain"/>
    <property type="match status" value="1"/>
</dbReference>
<keyword evidence="2 7" id="KW-0812">Transmembrane</keyword>
<protein>
    <submittedName>
        <fullName evidence="10">Thiol reductant ABC exporter subunit CydD</fullName>
    </submittedName>
</protein>
<dbReference type="SUPFAM" id="SSF90123">
    <property type="entry name" value="ABC transporter transmembrane region"/>
    <property type="match status" value="1"/>
</dbReference>
<evidence type="ECO:0000256" key="7">
    <source>
        <dbReference type="SAM" id="Phobius"/>
    </source>
</evidence>
<evidence type="ECO:0000256" key="2">
    <source>
        <dbReference type="ARBA" id="ARBA00022692"/>
    </source>
</evidence>
<name>A0A5B8U9W9_9ACTN</name>
<dbReference type="Pfam" id="PF00664">
    <property type="entry name" value="ABC_membrane"/>
    <property type="match status" value="1"/>
</dbReference>
<dbReference type="CDD" id="cd18584">
    <property type="entry name" value="ABC_6TM_AarD_CydD"/>
    <property type="match status" value="1"/>
</dbReference>
<sequence length="564" mass="58038">MRPVDPRLLRASRPARAHLGATFAIAALSAVVVVAQAALLAHVVARAVAGDAPGTLRGSILALLGVLVLRALADGAFDAVGRFGAARVMSDLRGRLAEHLLVRRPGVDGQGRTGEIAALAVQGIDAVEPYFARFLPQLALASLVPPAILVWVLRGDWIAALILAGTIPLIPLFMALVGMATQAHTRARWRSLATLSAHFLDVVGGLPTLRAHARDAAQARALEQVGEAYRRETMGTLRVAFLSALVLELLAMIGTALVAGTVGVQLAGGHLGLEAGLCVLLLAPELYSPLRQVGAQFHASADGLQAAQELQDALQTPGAVSAPAHPCRAPRPDRSAVRFQAVGFTYPGRDLAVLDGLDLELAPGATTALVGASGAGKSTIAALALRLADPTAGRITCGGVDLLDVPAREWRAGCAWLPQHTRLFTGTVADNLRLGRPGATDAELHAALEAAGARDVVAALPGGLDTRVGDGGRRLSAGEAQRLAIARAFVRDAPMVVLDEPTAHLDEDSAVLVGEALQRLAAGRTTLLVVHRPALAAIADHVVHLGAQGACVAATAGALSEVAA</sequence>
<dbReference type="GO" id="GO:0042883">
    <property type="term" value="P:cysteine transport"/>
    <property type="evidence" value="ECO:0007669"/>
    <property type="project" value="InterPro"/>
</dbReference>
<evidence type="ECO:0000256" key="4">
    <source>
        <dbReference type="ARBA" id="ARBA00022840"/>
    </source>
</evidence>
<dbReference type="Proteomes" id="UP000321805">
    <property type="component" value="Chromosome"/>
</dbReference>
<proteinExistence type="predicted"/>
<keyword evidence="4" id="KW-0067">ATP-binding</keyword>